<sequence length="136" mass="15407">MTTEEDWPVEQTWSMRNTHWHAYVEHTSLDHASPRQVRLERTPEEVLTSPAEVAAWLEVNLRSATRPEETGKKRVKDERDFTDSNRVHASLASRGESIYTGVKGELTLAVEAVTPDECRTSHDGADVAPLKSGRRR</sequence>
<dbReference type="OrthoDB" id="3686024at2"/>
<name>A0A0F0H0X3_LENAE</name>
<dbReference type="EMBL" id="JYJG01000122">
    <property type="protein sequence ID" value="KJK47902.1"/>
    <property type="molecule type" value="Genomic_DNA"/>
</dbReference>
<reference evidence="2 3" key="1">
    <citation type="submission" date="2015-02" db="EMBL/GenBank/DDBJ databases">
        <authorList>
            <person name="Ju K.-S."/>
            <person name="Doroghazi J.R."/>
            <person name="Metcalf W."/>
        </authorList>
    </citation>
    <scope>NUCLEOTIDE SEQUENCE [LARGE SCALE GENOMIC DNA]</scope>
    <source>
        <strain evidence="2 3">NRRL B-16140</strain>
    </source>
</reference>
<feature type="region of interest" description="Disordered" evidence="1">
    <location>
        <begin position="65"/>
        <end position="84"/>
    </location>
</feature>
<comment type="caution">
    <text evidence="2">The sequence shown here is derived from an EMBL/GenBank/DDBJ whole genome shotgun (WGS) entry which is preliminary data.</text>
</comment>
<protein>
    <submittedName>
        <fullName evidence="2">Uncharacterized protein</fullName>
    </submittedName>
</protein>
<dbReference type="STRING" id="68170.GCA_000974445_04294"/>
<evidence type="ECO:0000313" key="2">
    <source>
        <dbReference type="EMBL" id="KJK47902.1"/>
    </source>
</evidence>
<dbReference type="eggNOG" id="ENOG503440I">
    <property type="taxonomic scope" value="Bacteria"/>
</dbReference>
<accession>A0A0F0H0X3</accession>
<gene>
    <name evidence="2" type="ORF">UK23_19040</name>
</gene>
<dbReference type="RefSeq" id="WP_045312902.1">
    <property type="nucleotide sequence ID" value="NZ_JYJG01000122.1"/>
</dbReference>
<keyword evidence="3" id="KW-1185">Reference proteome</keyword>
<evidence type="ECO:0000256" key="1">
    <source>
        <dbReference type="SAM" id="MobiDB-lite"/>
    </source>
</evidence>
<organism evidence="2 3">
    <name type="scientific">Lentzea aerocolonigenes</name>
    <name type="common">Lechevalieria aerocolonigenes</name>
    <name type="synonym">Saccharothrix aerocolonigenes</name>
    <dbReference type="NCBI Taxonomy" id="68170"/>
    <lineage>
        <taxon>Bacteria</taxon>
        <taxon>Bacillati</taxon>
        <taxon>Actinomycetota</taxon>
        <taxon>Actinomycetes</taxon>
        <taxon>Pseudonocardiales</taxon>
        <taxon>Pseudonocardiaceae</taxon>
        <taxon>Lentzea</taxon>
    </lineage>
</organism>
<dbReference type="AlphaFoldDB" id="A0A0F0H0X3"/>
<dbReference type="PATRIC" id="fig|68170.10.peg.4709"/>
<dbReference type="Proteomes" id="UP000033393">
    <property type="component" value="Unassembled WGS sequence"/>
</dbReference>
<evidence type="ECO:0000313" key="3">
    <source>
        <dbReference type="Proteomes" id="UP000033393"/>
    </source>
</evidence>
<proteinExistence type="predicted"/>